<dbReference type="PRINTS" id="PR00786">
    <property type="entry name" value="NEPRILYSIN"/>
</dbReference>
<name>A0A2A2JKI7_9BILA</name>
<comment type="similarity">
    <text evidence="2">Belongs to the peptidase M13 family.</text>
</comment>
<evidence type="ECO:0000259" key="10">
    <source>
        <dbReference type="Pfam" id="PF05649"/>
    </source>
</evidence>
<evidence type="ECO:0000256" key="1">
    <source>
        <dbReference type="ARBA" id="ARBA00001947"/>
    </source>
</evidence>
<keyword evidence="12" id="KW-1185">Reference proteome</keyword>
<dbReference type="Gene3D" id="1.10.1380.10">
    <property type="entry name" value="Neutral endopeptidase , domain2"/>
    <property type="match status" value="1"/>
</dbReference>
<evidence type="ECO:0000259" key="9">
    <source>
        <dbReference type="Pfam" id="PF01431"/>
    </source>
</evidence>
<comment type="cofactor">
    <cofactor evidence="1">
        <name>Zn(2+)</name>
        <dbReference type="ChEBI" id="CHEBI:29105"/>
    </cofactor>
</comment>
<dbReference type="GO" id="GO:0016485">
    <property type="term" value="P:protein processing"/>
    <property type="evidence" value="ECO:0007669"/>
    <property type="project" value="TreeGrafter"/>
</dbReference>
<dbReference type="InterPro" id="IPR042089">
    <property type="entry name" value="Peptidase_M13_dom_2"/>
</dbReference>
<dbReference type="GO" id="GO:0005886">
    <property type="term" value="C:plasma membrane"/>
    <property type="evidence" value="ECO:0007669"/>
    <property type="project" value="TreeGrafter"/>
</dbReference>
<feature type="domain" description="Peptidase M13 C-terminal" evidence="9">
    <location>
        <begin position="486"/>
        <end position="691"/>
    </location>
</feature>
<evidence type="ECO:0000256" key="8">
    <source>
        <dbReference type="SAM" id="MobiDB-lite"/>
    </source>
</evidence>
<accession>A0A2A2JKI7</accession>
<organism evidence="11 12">
    <name type="scientific">Diploscapter pachys</name>
    <dbReference type="NCBI Taxonomy" id="2018661"/>
    <lineage>
        <taxon>Eukaryota</taxon>
        <taxon>Metazoa</taxon>
        <taxon>Ecdysozoa</taxon>
        <taxon>Nematoda</taxon>
        <taxon>Chromadorea</taxon>
        <taxon>Rhabditida</taxon>
        <taxon>Rhabditina</taxon>
        <taxon>Rhabditomorpha</taxon>
        <taxon>Rhabditoidea</taxon>
        <taxon>Rhabditidae</taxon>
        <taxon>Diploscapter</taxon>
    </lineage>
</organism>
<feature type="compositionally biased region" description="Low complexity" evidence="8">
    <location>
        <begin position="46"/>
        <end position="64"/>
    </location>
</feature>
<dbReference type="PANTHER" id="PTHR11733">
    <property type="entry name" value="ZINC METALLOPROTEASE FAMILY M13 NEPRILYSIN-RELATED"/>
    <property type="match status" value="1"/>
</dbReference>
<comment type="caution">
    <text evidence="11">The sequence shown here is derived from an EMBL/GenBank/DDBJ whole genome shotgun (WGS) entry which is preliminary data.</text>
</comment>
<dbReference type="AlphaFoldDB" id="A0A2A2JKI7"/>
<dbReference type="Proteomes" id="UP000218231">
    <property type="component" value="Unassembled WGS sequence"/>
</dbReference>
<gene>
    <name evidence="11" type="ORF">WR25_25034</name>
</gene>
<evidence type="ECO:0000256" key="3">
    <source>
        <dbReference type="ARBA" id="ARBA00022670"/>
    </source>
</evidence>
<sequence length="693" mass="79425">MPLLEPANYMHLTTNESHMQLISMTDGGDKLVPIVVDKSTSGMHDVTPPLVPSESESTTTTTPSTVPPTTTPKQPDICFTPGCVRAATHLMDAMNQSVDPCENFFEFACGRWNSYHPIPDDMYVYGTFAHVKEQVRQQLRVLLEREANSTSRSINMVRMSYKACMNQTELNQLKTSLLFETLKDLDDWPMLRNDGKLREDPKSTTDLLIAARDYGVDIFFQFYVYADSKNTSYNTLFFDQGTLTLGRGARDYYLNTSMFASHINAYRRYMQDISHILRLDENISRSDVDVHADIEKIIEFETEMAKIVVPEEERRNNTRLYNKRNISDMYEYMPQEFLRVMTGQQQSAPRWKECVSVPTTILPLAAGAIYVEEHFMEHDKSEALEMIGLLLEAFSDLVNENNWMDDATKRLAIIKAKSMISNIGYPDITKDRNRLDEQYKLLDIQPTDNYYDLMKKSLVWMNNREFRKLLKPFDKREFDVSPAIVNAFYSPEKNSITFPAGILQPPFFSGEFPKAVNYGAIGAVIGHEITHGFDDQGSQYDKDGNLFNWWSAASLQAFDERRQCIVQQYSNYTVPQTNINVNGKLTQGENIADNGGVKESFRAYKKYVRTHGEEPRLPGLSKYSNEQIFFLSYAHFWCGQKKQAAAMQQVLTDEHSPEIFRVFGVLSNMEDFSAAYNCPVNSVLNPSNKCVVW</sequence>
<evidence type="ECO:0000256" key="2">
    <source>
        <dbReference type="ARBA" id="ARBA00007357"/>
    </source>
</evidence>
<feature type="domain" description="Peptidase M13 N-terminal" evidence="10">
    <location>
        <begin position="100"/>
        <end position="335"/>
    </location>
</feature>
<evidence type="ECO:0000313" key="11">
    <source>
        <dbReference type="EMBL" id="PAV62250.1"/>
    </source>
</evidence>
<dbReference type="PROSITE" id="PS51885">
    <property type="entry name" value="NEPRILYSIN"/>
    <property type="match status" value="1"/>
</dbReference>
<dbReference type="Pfam" id="PF05649">
    <property type="entry name" value="Peptidase_M13_N"/>
    <property type="match status" value="1"/>
</dbReference>
<reference evidence="11 12" key="1">
    <citation type="journal article" date="2017" name="Curr. Biol.">
        <title>Genome architecture and evolution of a unichromosomal asexual nematode.</title>
        <authorList>
            <person name="Fradin H."/>
            <person name="Zegar C."/>
            <person name="Gutwein M."/>
            <person name="Lucas J."/>
            <person name="Kovtun M."/>
            <person name="Corcoran D."/>
            <person name="Baugh L.R."/>
            <person name="Kiontke K."/>
            <person name="Gunsalus K."/>
            <person name="Fitch D.H."/>
            <person name="Piano F."/>
        </authorList>
    </citation>
    <scope>NUCLEOTIDE SEQUENCE [LARGE SCALE GENOMIC DNA]</scope>
    <source>
        <strain evidence="11">PF1309</strain>
    </source>
</reference>
<dbReference type="PANTHER" id="PTHR11733:SF239">
    <property type="entry name" value="NEPRILYSIN-11"/>
    <property type="match status" value="1"/>
</dbReference>
<dbReference type="Gene3D" id="3.40.390.10">
    <property type="entry name" value="Collagenase (Catalytic Domain)"/>
    <property type="match status" value="1"/>
</dbReference>
<feature type="region of interest" description="Disordered" evidence="8">
    <location>
        <begin position="40"/>
        <end position="73"/>
    </location>
</feature>
<evidence type="ECO:0000256" key="7">
    <source>
        <dbReference type="ARBA" id="ARBA00023049"/>
    </source>
</evidence>
<dbReference type="STRING" id="2018661.A0A2A2JKI7"/>
<keyword evidence="6" id="KW-0862">Zinc</keyword>
<dbReference type="CDD" id="cd08662">
    <property type="entry name" value="M13"/>
    <property type="match status" value="1"/>
</dbReference>
<keyword evidence="4" id="KW-0479">Metal-binding</keyword>
<dbReference type="Pfam" id="PF01431">
    <property type="entry name" value="Peptidase_M13"/>
    <property type="match status" value="1"/>
</dbReference>
<dbReference type="OrthoDB" id="6475849at2759"/>
<dbReference type="InterPro" id="IPR008753">
    <property type="entry name" value="Peptidase_M13_N"/>
</dbReference>
<evidence type="ECO:0000313" key="12">
    <source>
        <dbReference type="Proteomes" id="UP000218231"/>
    </source>
</evidence>
<dbReference type="GO" id="GO:0046872">
    <property type="term" value="F:metal ion binding"/>
    <property type="evidence" value="ECO:0007669"/>
    <property type="project" value="UniProtKB-KW"/>
</dbReference>
<dbReference type="InterPro" id="IPR000718">
    <property type="entry name" value="Peptidase_M13"/>
</dbReference>
<dbReference type="EMBL" id="LIAE01010382">
    <property type="protein sequence ID" value="PAV62250.1"/>
    <property type="molecule type" value="Genomic_DNA"/>
</dbReference>
<evidence type="ECO:0008006" key="13">
    <source>
        <dbReference type="Google" id="ProtNLM"/>
    </source>
</evidence>
<evidence type="ECO:0000256" key="4">
    <source>
        <dbReference type="ARBA" id="ARBA00022723"/>
    </source>
</evidence>
<keyword evidence="3" id="KW-0645">Protease</keyword>
<evidence type="ECO:0000256" key="5">
    <source>
        <dbReference type="ARBA" id="ARBA00022801"/>
    </source>
</evidence>
<protein>
    <recommendedName>
        <fullName evidence="13">Peptidase M13 C-terminal domain-containing protein</fullName>
    </recommendedName>
</protein>
<dbReference type="SUPFAM" id="SSF55486">
    <property type="entry name" value="Metalloproteases ('zincins'), catalytic domain"/>
    <property type="match status" value="1"/>
</dbReference>
<dbReference type="GO" id="GO:0004222">
    <property type="term" value="F:metalloendopeptidase activity"/>
    <property type="evidence" value="ECO:0007669"/>
    <property type="project" value="InterPro"/>
</dbReference>
<keyword evidence="5" id="KW-0378">Hydrolase</keyword>
<dbReference type="InterPro" id="IPR018497">
    <property type="entry name" value="Peptidase_M13_C"/>
</dbReference>
<proteinExistence type="inferred from homology"/>
<dbReference type="InterPro" id="IPR024079">
    <property type="entry name" value="MetalloPept_cat_dom_sf"/>
</dbReference>
<keyword evidence="7" id="KW-0482">Metalloprotease</keyword>
<evidence type="ECO:0000256" key="6">
    <source>
        <dbReference type="ARBA" id="ARBA00022833"/>
    </source>
</evidence>